<organism evidence="5 6">
    <name type="scientific">Sulfobacillus thermosulfidooxidans (strain DSM 9293 / VKM B-1269 / AT-1)</name>
    <dbReference type="NCBI Taxonomy" id="929705"/>
    <lineage>
        <taxon>Bacteria</taxon>
        <taxon>Bacillati</taxon>
        <taxon>Bacillota</taxon>
        <taxon>Clostridia</taxon>
        <taxon>Eubacteriales</taxon>
        <taxon>Clostridiales Family XVII. Incertae Sedis</taxon>
        <taxon>Sulfobacillus</taxon>
    </lineage>
</organism>
<keyword evidence="1" id="KW-0805">Transcription regulation</keyword>
<feature type="domain" description="HTH arsR-type" evidence="4">
    <location>
        <begin position="11"/>
        <end position="115"/>
    </location>
</feature>
<dbReference type="InterPro" id="IPR001845">
    <property type="entry name" value="HTH_ArsR_DNA-bd_dom"/>
</dbReference>
<dbReference type="InterPro" id="IPR036390">
    <property type="entry name" value="WH_DNA-bd_sf"/>
</dbReference>
<evidence type="ECO:0000313" key="6">
    <source>
        <dbReference type="Proteomes" id="UP000192660"/>
    </source>
</evidence>
<protein>
    <submittedName>
        <fullName evidence="5">ArsR family transcriptional regulator</fullName>
    </submittedName>
</protein>
<accession>A0A1W1WLK4</accession>
<reference evidence="6" key="1">
    <citation type="submission" date="2017-04" db="EMBL/GenBank/DDBJ databases">
        <authorList>
            <person name="Varghese N."/>
            <person name="Submissions S."/>
        </authorList>
    </citation>
    <scope>NUCLEOTIDE SEQUENCE [LARGE SCALE GENOMIC DNA]</scope>
    <source>
        <strain evidence="6">DSM 9293</strain>
    </source>
</reference>
<dbReference type="RefSeq" id="WP_020374899.1">
    <property type="nucleotide sequence ID" value="NZ_FWWY01000001.1"/>
</dbReference>
<name>A0A1W1WLK4_SULTA</name>
<dbReference type="Proteomes" id="UP000192660">
    <property type="component" value="Unassembled WGS sequence"/>
</dbReference>
<evidence type="ECO:0000256" key="3">
    <source>
        <dbReference type="ARBA" id="ARBA00023163"/>
    </source>
</evidence>
<dbReference type="Gene3D" id="1.10.10.10">
    <property type="entry name" value="Winged helix-like DNA-binding domain superfamily/Winged helix DNA-binding domain"/>
    <property type="match status" value="1"/>
</dbReference>
<dbReference type="OrthoDB" id="9799175at2"/>
<dbReference type="AlphaFoldDB" id="A0A1W1WLK4"/>
<dbReference type="PROSITE" id="PS50987">
    <property type="entry name" value="HTH_ARSR_2"/>
    <property type="match status" value="1"/>
</dbReference>
<sequence length="115" mass="12826">MTEPSHRASIIQSSISFDRALKVLSDPTRLEIMRLLGNSGELCCRTVPMDSDHQEVGLCVQDLVTHMKLPQSTVSHHLGMLRNVGLVTTYKDGACVYYIRNDQALNAIKSELNKL</sequence>
<keyword evidence="6" id="KW-1185">Reference proteome</keyword>
<dbReference type="GO" id="GO:0003700">
    <property type="term" value="F:DNA-binding transcription factor activity"/>
    <property type="evidence" value="ECO:0007669"/>
    <property type="project" value="InterPro"/>
</dbReference>
<dbReference type="GO" id="GO:0003677">
    <property type="term" value="F:DNA binding"/>
    <property type="evidence" value="ECO:0007669"/>
    <property type="project" value="UniProtKB-KW"/>
</dbReference>
<evidence type="ECO:0000313" key="5">
    <source>
        <dbReference type="EMBL" id="SMC07059.1"/>
    </source>
</evidence>
<dbReference type="PANTHER" id="PTHR33154">
    <property type="entry name" value="TRANSCRIPTIONAL REGULATOR, ARSR FAMILY"/>
    <property type="match status" value="1"/>
</dbReference>
<dbReference type="SMART" id="SM00418">
    <property type="entry name" value="HTH_ARSR"/>
    <property type="match status" value="1"/>
</dbReference>
<keyword evidence="2" id="KW-0238">DNA-binding</keyword>
<dbReference type="InterPro" id="IPR036388">
    <property type="entry name" value="WH-like_DNA-bd_sf"/>
</dbReference>
<gene>
    <name evidence="5" type="ORF">SAMN00768000_3181</name>
</gene>
<dbReference type="CDD" id="cd00090">
    <property type="entry name" value="HTH_ARSR"/>
    <property type="match status" value="1"/>
</dbReference>
<evidence type="ECO:0000259" key="4">
    <source>
        <dbReference type="PROSITE" id="PS50987"/>
    </source>
</evidence>
<dbReference type="InterPro" id="IPR051081">
    <property type="entry name" value="HTH_MetalResp_TranReg"/>
</dbReference>
<evidence type="ECO:0000256" key="1">
    <source>
        <dbReference type="ARBA" id="ARBA00023015"/>
    </source>
</evidence>
<dbReference type="PANTHER" id="PTHR33154:SF18">
    <property type="entry name" value="ARSENICAL RESISTANCE OPERON REPRESSOR"/>
    <property type="match status" value="1"/>
</dbReference>
<proteinExistence type="predicted"/>
<evidence type="ECO:0000256" key="2">
    <source>
        <dbReference type="ARBA" id="ARBA00023125"/>
    </source>
</evidence>
<keyword evidence="3" id="KW-0804">Transcription</keyword>
<dbReference type="Pfam" id="PF01022">
    <property type="entry name" value="HTH_5"/>
    <property type="match status" value="1"/>
</dbReference>
<dbReference type="SUPFAM" id="SSF46785">
    <property type="entry name" value="Winged helix' DNA-binding domain"/>
    <property type="match status" value="1"/>
</dbReference>
<dbReference type="EMBL" id="FWWY01000001">
    <property type="protein sequence ID" value="SMC07059.1"/>
    <property type="molecule type" value="Genomic_DNA"/>
</dbReference>
<dbReference type="STRING" id="28034.BFX07_06270"/>
<dbReference type="InterPro" id="IPR011991">
    <property type="entry name" value="ArsR-like_HTH"/>
</dbReference>